<feature type="region of interest" description="Disordered" evidence="5">
    <location>
        <begin position="127"/>
        <end position="150"/>
    </location>
</feature>
<dbReference type="GO" id="GO:0004888">
    <property type="term" value="F:transmembrane signaling receptor activity"/>
    <property type="evidence" value="ECO:0007669"/>
    <property type="project" value="InterPro"/>
</dbReference>
<evidence type="ECO:0000256" key="4">
    <source>
        <dbReference type="ARBA" id="ARBA00023136"/>
    </source>
</evidence>
<keyword evidence="4 6" id="KW-0472">Membrane</keyword>
<dbReference type="InterPro" id="IPR053231">
    <property type="entry name" value="GPCR_LN-TM7"/>
</dbReference>
<evidence type="ECO:0000256" key="5">
    <source>
        <dbReference type="SAM" id="MobiDB-lite"/>
    </source>
</evidence>
<dbReference type="EMBL" id="JAIZAY010000012">
    <property type="protein sequence ID" value="KAJ8031525.1"/>
    <property type="molecule type" value="Genomic_DNA"/>
</dbReference>
<organism evidence="9 10">
    <name type="scientific">Holothuria leucospilota</name>
    <name type="common">Black long sea cucumber</name>
    <name type="synonym">Mertensiothuria leucospilota</name>
    <dbReference type="NCBI Taxonomy" id="206669"/>
    <lineage>
        <taxon>Eukaryota</taxon>
        <taxon>Metazoa</taxon>
        <taxon>Echinodermata</taxon>
        <taxon>Eleutherozoa</taxon>
        <taxon>Echinozoa</taxon>
        <taxon>Holothuroidea</taxon>
        <taxon>Aspidochirotacea</taxon>
        <taxon>Aspidochirotida</taxon>
        <taxon>Holothuriidae</taxon>
        <taxon>Holothuria</taxon>
    </lineage>
</organism>
<dbReference type="AlphaFoldDB" id="A0A9Q1BRN9"/>
<gene>
    <name evidence="9" type="ORF">HOLleu_24739</name>
</gene>
<protein>
    <recommendedName>
        <fullName evidence="8">G-protein coupled receptors family 2 profile 2 domain-containing protein</fullName>
    </recommendedName>
</protein>
<feature type="domain" description="G-protein coupled receptors family 2 profile 2" evidence="8">
    <location>
        <begin position="232"/>
        <end position="477"/>
    </location>
</feature>
<dbReference type="GO" id="GO:0007166">
    <property type="term" value="P:cell surface receptor signaling pathway"/>
    <property type="evidence" value="ECO:0007669"/>
    <property type="project" value="InterPro"/>
</dbReference>
<feature type="compositionally biased region" description="Basic residues" evidence="5">
    <location>
        <begin position="129"/>
        <end position="150"/>
    </location>
</feature>
<dbReference type="GO" id="GO:0016020">
    <property type="term" value="C:membrane"/>
    <property type="evidence" value="ECO:0007669"/>
    <property type="project" value="UniProtKB-SubCell"/>
</dbReference>
<feature type="transmembrane region" description="Helical" evidence="6">
    <location>
        <begin position="385"/>
        <end position="404"/>
    </location>
</feature>
<keyword evidence="3 6" id="KW-1133">Transmembrane helix</keyword>
<reference evidence="9" key="1">
    <citation type="submission" date="2021-10" db="EMBL/GenBank/DDBJ databases">
        <title>Tropical sea cucumber genome reveals ecological adaptation and Cuvierian tubules defense mechanism.</title>
        <authorList>
            <person name="Chen T."/>
        </authorList>
    </citation>
    <scope>NUCLEOTIDE SEQUENCE</scope>
    <source>
        <strain evidence="9">Nanhai2018</strain>
        <tissue evidence="9">Muscle</tissue>
    </source>
</reference>
<keyword evidence="2 6" id="KW-0812">Transmembrane</keyword>
<dbReference type="Proteomes" id="UP001152320">
    <property type="component" value="Chromosome 12"/>
</dbReference>
<feature type="transmembrane region" description="Helical" evidence="6">
    <location>
        <begin position="235"/>
        <end position="257"/>
    </location>
</feature>
<feature type="transmembrane region" description="Helical" evidence="6">
    <location>
        <begin position="425"/>
        <end position="447"/>
    </location>
</feature>
<feature type="transmembrane region" description="Helical" evidence="6">
    <location>
        <begin position="263"/>
        <end position="286"/>
    </location>
</feature>
<comment type="subcellular location">
    <subcellularLocation>
        <location evidence="1">Membrane</location>
        <topology evidence="1">Multi-pass membrane protein</topology>
    </subcellularLocation>
</comment>
<evidence type="ECO:0000256" key="3">
    <source>
        <dbReference type="ARBA" id="ARBA00022989"/>
    </source>
</evidence>
<evidence type="ECO:0000259" key="8">
    <source>
        <dbReference type="PROSITE" id="PS50261"/>
    </source>
</evidence>
<dbReference type="InterPro" id="IPR017981">
    <property type="entry name" value="GPCR_2-like_7TM"/>
</dbReference>
<evidence type="ECO:0000313" key="9">
    <source>
        <dbReference type="EMBL" id="KAJ8031525.1"/>
    </source>
</evidence>
<accession>A0A9Q1BRN9</accession>
<keyword evidence="10" id="KW-1185">Reference proteome</keyword>
<dbReference type="PANTHER" id="PTHR45902:SF1">
    <property type="entry name" value="LATROPHILIN RECEPTOR-LIKE PROTEIN A"/>
    <property type="match status" value="1"/>
</dbReference>
<feature type="transmembrane region" description="Helical" evidence="6">
    <location>
        <begin position="344"/>
        <end position="365"/>
    </location>
</feature>
<evidence type="ECO:0000256" key="1">
    <source>
        <dbReference type="ARBA" id="ARBA00004141"/>
    </source>
</evidence>
<feature type="chain" id="PRO_5040133120" description="G-protein coupled receptors family 2 profile 2 domain-containing protein" evidence="7">
    <location>
        <begin position="19"/>
        <end position="493"/>
    </location>
</feature>
<evidence type="ECO:0000313" key="10">
    <source>
        <dbReference type="Proteomes" id="UP001152320"/>
    </source>
</evidence>
<dbReference type="Gene3D" id="1.20.1070.10">
    <property type="entry name" value="Rhodopsin 7-helix transmembrane proteins"/>
    <property type="match status" value="1"/>
</dbReference>
<feature type="signal peptide" evidence="7">
    <location>
        <begin position="1"/>
        <end position="18"/>
    </location>
</feature>
<feature type="transmembrane region" description="Helical" evidence="6">
    <location>
        <begin position="453"/>
        <end position="475"/>
    </location>
</feature>
<keyword evidence="7" id="KW-0732">Signal</keyword>
<dbReference type="PROSITE" id="PS50261">
    <property type="entry name" value="G_PROTEIN_RECEP_F2_4"/>
    <property type="match status" value="1"/>
</dbReference>
<proteinExistence type="predicted"/>
<sequence>MASRQVLILIVIFCGSDYFEKSQVFGGARCMNRKKNLSYKCSVNPADCVVCCKDLNETFEVFSHEIGKNLTFNGEVSRNISTCNTTTLMSESDGNSSCEATDSFPEVELTVEPKSIADLIQISGEINKRRNKTGNKKGKESRRRQKRGNKLTRDTFRCNMDCFWGRVNPNLNDFCTGNSSRKRQENGSDENDFVTYYDIRISRNQSDYEISENQQKIYVCISLISPSAKTSKNQLLPLFCSLSIASLIFVVILHALFKELQNMYGFCLVGLCVTLMITIAVPLLLYISSSRKLFYVVEVFGHYLWLSVYSWEVVLTYQVYRTFTVGFVANRITVMSIKQPAKYYALFALLLPVPFVTSGLISHFISSDFSYHKYIYERHDLVMILNYFLPVFCLTVTGIGLLFSCLSKIRQVRANSVLHKGRLDFFFIALRLQLTLGLPWIVFFYCILPPDPLKIPVAVTINSLHGFLIMMAFVTTKRVRGLLKRNNQTQPST</sequence>
<comment type="caution">
    <text evidence="9">The sequence shown here is derived from an EMBL/GenBank/DDBJ whole genome shotgun (WGS) entry which is preliminary data.</text>
</comment>
<evidence type="ECO:0000256" key="7">
    <source>
        <dbReference type="SAM" id="SignalP"/>
    </source>
</evidence>
<evidence type="ECO:0000256" key="6">
    <source>
        <dbReference type="SAM" id="Phobius"/>
    </source>
</evidence>
<name>A0A9Q1BRN9_HOLLE</name>
<dbReference type="OrthoDB" id="6134459at2759"/>
<evidence type="ECO:0000256" key="2">
    <source>
        <dbReference type="ARBA" id="ARBA00022692"/>
    </source>
</evidence>
<dbReference type="PANTHER" id="PTHR45902">
    <property type="entry name" value="LATROPHILIN RECEPTOR-LIKE PROTEIN A"/>
    <property type="match status" value="1"/>
</dbReference>